<dbReference type="InterPro" id="IPR008920">
    <property type="entry name" value="TF_FadR/GntR_C"/>
</dbReference>
<evidence type="ECO:0000256" key="3">
    <source>
        <dbReference type="ARBA" id="ARBA00023163"/>
    </source>
</evidence>
<dbReference type="InterPro" id="IPR000524">
    <property type="entry name" value="Tscrpt_reg_HTH_GntR"/>
</dbReference>
<dbReference type="EMBL" id="JBEPSM010000003">
    <property type="protein sequence ID" value="MET4635918.1"/>
    <property type="molecule type" value="Genomic_DNA"/>
</dbReference>
<dbReference type="SUPFAM" id="SSF48008">
    <property type="entry name" value="GntR ligand-binding domain-like"/>
    <property type="match status" value="1"/>
</dbReference>
<evidence type="ECO:0000256" key="2">
    <source>
        <dbReference type="ARBA" id="ARBA00023125"/>
    </source>
</evidence>
<keyword evidence="6" id="KW-1185">Reference proteome</keyword>
<proteinExistence type="predicted"/>
<dbReference type="InterPro" id="IPR036388">
    <property type="entry name" value="WH-like_DNA-bd_sf"/>
</dbReference>
<organism evidence="5 6">
    <name type="scientific">Kaistia defluvii</name>
    <dbReference type="NCBI Taxonomy" id="410841"/>
    <lineage>
        <taxon>Bacteria</taxon>
        <taxon>Pseudomonadati</taxon>
        <taxon>Pseudomonadota</taxon>
        <taxon>Alphaproteobacteria</taxon>
        <taxon>Hyphomicrobiales</taxon>
        <taxon>Kaistiaceae</taxon>
        <taxon>Kaistia</taxon>
    </lineage>
</organism>
<dbReference type="Gene3D" id="1.20.120.530">
    <property type="entry name" value="GntR ligand-binding domain-like"/>
    <property type="match status" value="1"/>
</dbReference>
<keyword evidence="2 5" id="KW-0238">DNA-binding</keyword>
<sequence>MSAMAEPEDMELPLYEVIYRVLRRHIVEARLPRGLVIGETALARAFQSSRIPAGAALRRLEDEGLVVRFGGRGLMIGEDAGAPPLRLDLIEAGLTLPDARMIEPRTRNRRATIYPEVEHIVACCLPYGRFHLNESLLADHYGVSRTVAHEVLTGLDRAGLVTQDKNQRWYAGPLTPELLHEHFEVRWLLEPIALEQALPHLDPAELRARHERIRRVQAGRRTPARLERLENDLHVETVLRCGNSQLRDAIRRSQLPLIAMHETFQRHRDTDEIEVMLGEHLEVFEHLLAGRTAEAQRALERHLRRSVISNRERLTQLDRQGRRHRVPFLIAVS</sequence>
<reference evidence="5 6" key="1">
    <citation type="submission" date="2024-06" db="EMBL/GenBank/DDBJ databases">
        <title>Sorghum-associated microbial communities from plants grown in Nebraska, USA.</title>
        <authorList>
            <person name="Schachtman D."/>
        </authorList>
    </citation>
    <scope>NUCLEOTIDE SEQUENCE [LARGE SCALE GENOMIC DNA]</scope>
    <source>
        <strain evidence="5 6">3207</strain>
    </source>
</reference>
<keyword evidence="1" id="KW-0805">Transcription regulation</keyword>
<dbReference type="SMART" id="SM00895">
    <property type="entry name" value="FCD"/>
    <property type="match status" value="1"/>
</dbReference>
<dbReference type="PANTHER" id="PTHR43537:SF24">
    <property type="entry name" value="GLUCONATE OPERON TRANSCRIPTIONAL REPRESSOR"/>
    <property type="match status" value="1"/>
</dbReference>
<dbReference type="GO" id="GO:0003677">
    <property type="term" value="F:DNA binding"/>
    <property type="evidence" value="ECO:0007669"/>
    <property type="project" value="UniProtKB-KW"/>
</dbReference>
<dbReference type="InterPro" id="IPR036390">
    <property type="entry name" value="WH_DNA-bd_sf"/>
</dbReference>
<dbReference type="SUPFAM" id="SSF46785">
    <property type="entry name" value="Winged helix' DNA-binding domain"/>
    <property type="match status" value="2"/>
</dbReference>
<comment type="caution">
    <text evidence="5">The sequence shown here is derived from an EMBL/GenBank/DDBJ whole genome shotgun (WGS) entry which is preliminary data.</text>
</comment>
<dbReference type="Pfam" id="PF00392">
    <property type="entry name" value="GntR"/>
    <property type="match status" value="1"/>
</dbReference>
<protein>
    <submittedName>
        <fullName evidence="5">DNA-binding GntR family transcriptional regulator</fullName>
    </submittedName>
</protein>
<dbReference type="Gene3D" id="1.10.10.10">
    <property type="entry name" value="Winged helix-like DNA-binding domain superfamily/Winged helix DNA-binding domain"/>
    <property type="match status" value="2"/>
</dbReference>
<keyword evidence="3" id="KW-0804">Transcription</keyword>
<dbReference type="Pfam" id="PF07729">
    <property type="entry name" value="FCD"/>
    <property type="match status" value="1"/>
</dbReference>
<evidence type="ECO:0000313" key="6">
    <source>
        <dbReference type="Proteomes" id="UP001549321"/>
    </source>
</evidence>
<dbReference type="PANTHER" id="PTHR43537">
    <property type="entry name" value="TRANSCRIPTIONAL REGULATOR, GNTR FAMILY"/>
    <property type="match status" value="1"/>
</dbReference>
<gene>
    <name evidence="5" type="ORF">ABIE08_003869</name>
</gene>
<dbReference type="SMART" id="SM00345">
    <property type="entry name" value="HTH_GNTR"/>
    <property type="match status" value="1"/>
</dbReference>
<dbReference type="RefSeq" id="WP_354553455.1">
    <property type="nucleotide sequence ID" value="NZ_JBEPSM010000003.1"/>
</dbReference>
<dbReference type="Proteomes" id="UP001549321">
    <property type="component" value="Unassembled WGS sequence"/>
</dbReference>
<accession>A0ABV2R468</accession>
<dbReference type="PROSITE" id="PS50949">
    <property type="entry name" value="HTH_GNTR"/>
    <property type="match status" value="1"/>
</dbReference>
<evidence type="ECO:0000259" key="4">
    <source>
        <dbReference type="PROSITE" id="PS50949"/>
    </source>
</evidence>
<dbReference type="InterPro" id="IPR011711">
    <property type="entry name" value="GntR_C"/>
</dbReference>
<feature type="domain" description="HTH gntR-type" evidence="4">
    <location>
        <begin position="12"/>
        <end position="79"/>
    </location>
</feature>
<evidence type="ECO:0000313" key="5">
    <source>
        <dbReference type="EMBL" id="MET4635918.1"/>
    </source>
</evidence>
<name>A0ABV2R468_9HYPH</name>
<evidence type="ECO:0000256" key="1">
    <source>
        <dbReference type="ARBA" id="ARBA00023015"/>
    </source>
</evidence>